<dbReference type="PANTHER" id="PTHR43968:SF8">
    <property type="entry name" value="S-TRANSFERASE, PUTATIVE (AFU_ORTHOLOGUE AFUA_2G00590)-RELATED"/>
    <property type="match status" value="1"/>
</dbReference>
<dbReference type="CDD" id="cd00570">
    <property type="entry name" value="GST_N_family"/>
    <property type="match status" value="1"/>
</dbReference>
<evidence type="ECO:0000259" key="1">
    <source>
        <dbReference type="PROSITE" id="PS50404"/>
    </source>
</evidence>
<dbReference type="AlphaFoldDB" id="A0A4Q9MKY6"/>
<dbReference type="SUPFAM" id="SSF47616">
    <property type="entry name" value="GST C-terminal domain-like"/>
    <property type="match status" value="1"/>
</dbReference>
<dbReference type="InterPro" id="IPR050983">
    <property type="entry name" value="GST_Omega/HSP26"/>
</dbReference>
<dbReference type="InterPro" id="IPR036282">
    <property type="entry name" value="Glutathione-S-Trfase_C_sf"/>
</dbReference>
<feature type="domain" description="GST N-terminal" evidence="1">
    <location>
        <begin position="5"/>
        <end position="98"/>
    </location>
</feature>
<dbReference type="InterPro" id="IPR036249">
    <property type="entry name" value="Thioredoxin-like_sf"/>
</dbReference>
<reference evidence="2" key="1">
    <citation type="submission" date="2019-01" db="EMBL/GenBank/DDBJ databases">
        <title>Draft genome sequences of three monokaryotic isolates of the white-rot basidiomycete fungus Dichomitus squalens.</title>
        <authorList>
            <consortium name="DOE Joint Genome Institute"/>
            <person name="Lopez S.C."/>
            <person name="Andreopoulos B."/>
            <person name="Pangilinan J."/>
            <person name="Lipzen A."/>
            <person name="Riley R."/>
            <person name="Ahrendt S."/>
            <person name="Ng V."/>
            <person name="Barry K."/>
            <person name="Daum C."/>
            <person name="Grigoriev I.V."/>
            <person name="Hilden K.S."/>
            <person name="Makela M.R."/>
            <person name="de Vries R.P."/>
        </authorList>
    </citation>
    <scope>NUCLEOTIDE SEQUENCE [LARGE SCALE GENOMIC DNA]</scope>
    <source>
        <strain evidence="2">OM18370.1</strain>
    </source>
</reference>
<dbReference type="GO" id="GO:0005737">
    <property type="term" value="C:cytoplasm"/>
    <property type="evidence" value="ECO:0007669"/>
    <property type="project" value="TreeGrafter"/>
</dbReference>
<organism evidence="2">
    <name type="scientific">Dichomitus squalens</name>
    <dbReference type="NCBI Taxonomy" id="114155"/>
    <lineage>
        <taxon>Eukaryota</taxon>
        <taxon>Fungi</taxon>
        <taxon>Dikarya</taxon>
        <taxon>Basidiomycota</taxon>
        <taxon>Agaricomycotina</taxon>
        <taxon>Agaricomycetes</taxon>
        <taxon>Polyporales</taxon>
        <taxon>Polyporaceae</taxon>
        <taxon>Dichomitus</taxon>
    </lineage>
</organism>
<proteinExistence type="predicted"/>
<protein>
    <recommendedName>
        <fullName evidence="1">GST N-terminal domain-containing protein</fullName>
    </recommendedName>
</protein>
<dbReference type="InterPro" id="IPR004045">
    <property type="entry name" value="Glutathione_S-Trfase_N"/>
</dbReference>
<dbReference type="PROSITE" id="PS50404">
    <property type="entry name" value="GST_NTER"/>
    <property type="match status" value="1"/>
</dbReference>
<dbReference type="Gene3D" id="3.40.30.10">
    <property type="entry name" value="Glutaredoxin"/>
    <property type="match status" value="1"/>
</dbReference>
<dbReference type="PANTHER" id="PTHR43968">
    <property type="match status" value="1"/>
</dbReference>
<dbReference type="Proteomes" id="UP000292957">
    <property type="component" value="Unassembled WGS sequence"/>
</dbReference>
<gene>
    <name evidence="2" type="ORF">BD311DRAFT_663800</name>
</gene>
<name>A0A4Q9MKY6_9APHY</name>
<dbReference type="SFLD" id="SFLDG00358">
    <property type="entry name" value="Main_(cytGST)"/>
    <property type="match status" value="1"/>
</dbReference>
<evidence type="ECO:0000313" key="2">
    <source>
        <dbReference type="EMBL" id="TBU28264.1"/>
    </source>
</evidence>
<dbReference type="SUPFAM" id="SSF52833">
    <property type="entry name" value="Thioredoxin-like"/>
    <property type="match status" value="1"/>
</dbReference>
<dbReference type="OrthoDB" id="202840at2759"/>
<dbReference type="InterPro" id="IPR040079">
    <property type="entry name" value="Glutathione_S-Trfase"/>
</dbReference>
<accession>A0A4Q9MKY6</accession>
<dbReference type="SFLD" id="SFLDS00019">
    <property type="entry name" value="Glutathione_Transferase_(cytos"/>
    <property type="match status" value="1"/>
</dbReference>
<dbReference type="EMBL" id="ML143423">
    <property type="protein sequence ID" value="TBU28264.1"/>
    <property type="molecule type" value="Genomic_DNA"/>
</dbReference>
<dbReference type="Pfam" id="PF13409">
    <property type="entry name" value="GST_N_2"/>
    <property type="match status" value="1"/>
</dbReference>
<sequence length="257" mass="29253">MSETKRITLYSAVDSPFPHRVRLALEEAKATYDIIWIDLMAKPEWYEKKVYHGEGRVPYLVYGGPKLNPDEAPSGDAVGIPESSIILEFLADLFPAARLLPADPVTRSQVRVFCEAVNKKLLPAWFPSLFMGVPTDGLFAVLDDLQKKLPAKGGHFFGEWTIADATILPILLRMEHNWRLKPFSMTEAEIAKAQETWNSPRFARFRQYLEDNKKRESVLKTWDEDAIAHAFGRRLDRFKKTGIINSDVRVPIPAAQQ</sequence>
<dbReference type="Gene3D" id="1.20.1050.10">
    <property type="match status" value="1"/>
</dbReference>